<dbReference type="Gene3D" id="3.40.50.2300">
    <property type="match status" value="1"/>
</dbReference>
<evidence type="ECO:0000259" key="6">
    <source>
        <dbReference type="PROSITE" id="PS50043"/>
    </source>
</evidence>
<dbReference type="Pfam" id="PF00196">
    <property type="entry name" value="GerE"/>
    <property type="match status" value="1"/>
</dbReference>
<dbReference type="PRINTS" id="PR00038">
    <property type="entry name" value="HTHLUXR"/>
</dbReference>
<evidence type="ECO:0000256" key="5">
    <source>
        <dbReference type="PROSITE-ProRule" id="PRU00169"/>
    </source>
</evidence>
<sequence length="207" mass="23212">MKNIILVDDHPVVLATVKGIVEQEGYNVVEQFNDGYVILNKLRNIDYQVDVIILDISLPGIDGLELTKKIKNYLPDVKILIFTSQNSIYFARRCIEAGANGFISKSQDVKELGLALNTVIRGYNFFPDGALKTLSNKKMSDDPLGELSKREFLVMKLLVNGSNNNEIARALSLSEKTISTYKKRIFEKLGVNNVLELADFAKRSNII</sequence>
<evidence type="ECO:0000313" key="9">
    <source>
        <dbReference type="Proteomes" id="UP000615796"/>
    </source>
</evidence>
<evidence type="ECO:0000256" key="4">
    <source>
        <dbReference type="ARBA" id="ARBA00023163"/>
    </source>
</evidence>
<dbReference type="InterPro" id="IPR001789">
    <property type="entry name" value="Sig_transdc_resp-reg_receiver"/>
</dbReference>
<keyword evidence="4" id="KW-0804">Transcription</keyword>
<proteinExistence type="predicted"/>
<dbReference type="InterPro" id="IPR016032">
    <property type="entry name" value="Sig_transdc_resp-reg_C-effctor"/>
</dbReference>
<dbReference type="PANTHER" id="PTHR43214:SF41">
    <property type="entry name" value="NITRATE_NITRITE RESPONSE REGULATOR PROTEIN NARP"/>
    <property type="match status" value="1"/>
</dbReference>
<evidence type="ECO:0000256" key="1">
    <source>
        <dbReference type="ARBA" id="ARBA00022553"/>
    </source>
</evidence>
<dbReference type="GO" id="GO:0006355">
    <property type="term" value="P:regulation of DNA-templated transcription"/>
    <property type="evidence" value="ECO:0007669"/>
    <property type="project" value="InterPro"/>
</dbReference>
<dbReference type="Proteomes" id="UP000615796">
    <property type="component" value="Unassembled WGS sequence"/>
</dbReference>
<feature type="domain" description="HTH luxR-type" evidence="6">
    <location>
        <begin position="140"/>
        <end position="205"/>
    </location>
</feature>
<dbReference type="SUPFAM" id="SSF46894">
    <property type="entry name" value="C-terminal effector domain of the bipartite response regulators"/>
    <property type="match status" value="1"/>
</dbReference>
<dbReference type="SUPFAM" id="SSF52172">
    <property type="entry name" value="CheY-like"/>
    <property type="match status" value="1"/>
</dbReference>
<dbReference type="CDD" id="cd17535">
    <property type="entry name" value="REC_NarL-like"/>
    <property type="match status" value="1"/>
</dbReference>
<dbReference type="PROSITE" id="PS00622">
    <property type="entry name" value="HTH_LUXR_1"/>
    <property type="match status" value="1"/>
</dbReference>
<keyword evidence="1 5" id="KW-0597">Phosphoprotein</keyword>
<evidence type="ECO:0000313" key="8">
    <source>
        <dbReference type="EMBL" id="MBC5850465.1"/>
    </source>
</evidence>
<comment type="caution">
    <text evidence="8">The sequence shown here is derived from an EMBL/GenBank/DDBJ whole genome shotgun (WGS) entry which is preliminary data.</text>
</comment>
<dbReference type="SMART" id="SM00421">
    <property type="entry name" value="HTH_LUXR"/>
    <property type="match status" value="1"/>
</dbReference>
<dbReference type="AlphaFoldDB" id="A0A9X0R8X0"/>
<evidence type="ECO:0000256" key="3">
    <source>
        <dbReference type="ARBA" id="ARBA00023125"/>
    </source>
</evidence>
<dbReference type="InterPro" id="IPR036388">
    <property type="entry name" value="WH-like_DNA-bd_sf"/>
</dbReference>
<accession>A0A9X0R8X0</accession>
<organism evidence="8 9">
    <name type="scientific">Vibrio metschnikovii</name>
    <dbReference type="NCBI Taxonomy" id="28172"/>
    <lineage>
        <taxon>Bacteria</taxon>
        <taxon>Pseudomonadati</taxon>
        <taxon>Pseudomonadota</taxon>
        <taxon>Gammaproteobacteria</taxon>
        <taxon>Vibrionales</taxon>
        <taxon>Vibrionaceae</taxon>
        <taxon>Vibrio</taxon>
    </lineage>
</organism>
<keyword evidence="3" id="KW-0238">DNA-binding</keyword>
<protein>
    <submittedName>
        <fullName evidence="8">Response regulator transcription factor</fullName>
    </submittedName>
</protein>
<dbReference type="InterPro" id="IPR058245">
    <property type="entry name" value="NreC/VraR/RcsB-like_REC"/>
</dbReference>
<dbReference type="InterPro" id="IPR039420">
    <property type="entry name" value="WalR-like"/>
</dbReference>
<keyword evidence="2" id="KW-0805">Transcription regulation</keyword>
<dbReference type="CDD" id="cd06170">
    <property type="entry name" value="LuxR_C_like"/>
    <property type="match status" value="1"/>
</dbReference>
<reference evidence="8" key="1">
    <citation type="submission" date="2020-08" db="EMBL/GenBank/DDBJ databases">
        <title>Genome Sequencing and Pan-Genome Analysis of Migratory bird Vibrio Strains, Inner Mongolia.</title>
        <authorList>
            <person name="Zheng L."/>
        </authorList>
    </citation>
    <scope>NUCLEOTIDE SEQUENCE</scope>
    <source>
        <strain evidence="8">M13F</strain>
    </source>
</reference>
<keyword evidence="9" id="KW-1185">Reference proteome</keyword>
<gene>
    <name evidence="8" type="ORF">H8Q88_05775</name>
</gene>
<evidence type="ECO:0000259" key="7">
    <source>
        <dbReference type="PROSITE" id="PS50110"/>
    </source>
</evidence>
<feature type="modified residue" description="4-aspartylphosphate" evidence="5">
    <location>
        <position position="55"/>
    </location>
</feature>
<feature type="domain" description="Response regulatory" evidence="7">
    <location>
        <begin position="3"/>
        <end position="120"/>
    </location>
</feature>
<dbReference type="Pfam" id="PF00072">
    <property type="entry name" value="Response_reg"/>
    <property type="match status" value="1"/>
</dbReference>
<dbReference type="SMART" id="SM00448">
    <property type="entry name" value="REC"/>
    <property type="match status" value="1"/>
</dbReference>
<dbReference type="GO" id="GO:0000160">
    <property type="term" value="P:phosphorelay signal transduction system"/>
    <property type="evidence" value="ECO:0007669"/>
    <property type="project" value="InterPro"/>
</dbReference>
<dbReference type="EMBL" id="JACRUP010000002">
    <property type="protein sequence ID" value="MBC5850465.1"/>
    <property type="molecule type" value="Genomic_DNA"/>
</dbReference>
<dbReference type="PROSITE" id="PS50110">
    <property type="entry name" value="RESPONSE_REGULATORY"/>
    <property type="match status" value="1"/>
</dbReference>
<name>A0A9X0R8X0_VIBME</name>
<evidence type="ECO:0000256" key="2">
    <source>
        <dbReference type="ARBA" id="ARBA00023015"/>
    </source>
</evidence>
<dbReference type="GO" id="GO:0003677">
    <property type="term" value="F:DNA binding"/>
    <property type="evidence" value="ECO:0007669"/>
    <property type="project" value="UniProtKB-KW"/>
</dbReference>
<dbReference type="InterPro" id="IPR000792">
    <property type="entry name" value="Tscrpt_reg_LuxR_C"/>
</dbReference>
<dbReference type="RefSeq" id="WP_187025553.1">
    <property type="nucleotide sequence ID" value="NZ_JACRUP010000002.1"/>
</dbReference>
<dbReference type="Gene3D" id="1.10.10.10">
    <property type="entry name" value="Winged helix-like DNA-binding domain superfamily/Winged helix DNA-binding domain"/>
    <property type="match status" value="1"/>
</dbReference>
<dbReference type="InterPro" id="IPR011006">
    <property type="entry name" value="CheY-like_superfamily"/>
</dbReference>
<dbReference type="PROSITE" id="PS50043">
    <property type="entry name" value="HTH_LUXR_2"/>
    <property type="match status" value="1"/>
</dbReference>
<dbReference type="PANTHER" id="PTHR43214">
    <property type="entry name" value="TWO-COMPONENT RESPONSE REGULATOR"/>
    <property type="match status" value="1"/>
</dbReference>